<evidence type="ECO:0000256" key="13">
    <source>
        <dbReference type="ARBA" id="ARBA00023027"/>
    </source>
</evidence>
<comment type="function">
    <text evidence="1">Core subunit of the mitochondrial membrane respiratory chain NADH dehydrogenase (Complex I) that is believed to belong to the minimal assembly required for catalysis. Complex I functions in the transfer of electrons from NADH to the respiratory chain. The immediate electron acceptor for the enzyme is believed to be ubiquinone.</text>
</comment>
<evidence type="ECO:0000256" key="10">
    <source>
        <dbReference type="ARBA" id="ARBA00022967"/>
    </source>
</evidence>
<evidence type="ECO:0000256" key="7">
    <source>
        <dbReference type="ARBA" id="ARBA00022660"/>
    </source>
</evidence>
<feature type="transmembrane region" description="Helical" evidence="18">
    <location>
        <begin position="149"/>
        <end position="167"/>
    </location>
</feature>
<feature type="transmembrane region" description="Helical" evidence="18">
    <location>
        <begin position="57"/>
        <end position="78"/>
    </location>
</feature>
<dbReference type="GO" id="GO:0008137">
    <property type="term" value="F:NADH dehydrogenase (ubiquinone) activity"/>
    <property type="evidence" value="ECO:0007669"/>
    <property type="project" value="UniProtKB-EC"/>
</dbReference>
<evidence type="ECO:0000256" key="4">
    <source>
        <dbReference type="ARBA" id="ARBA00012944"/>
    </source>
</evidence>
<evidence type="ECO:0000256" key="1">
    <source>
        <dbReference type="ARBA" id="ARBA00003257"/>
    </source>
</evidence>
<keyword evidence="13 18" id="KW-0520">NAD</keyword>
<accession>A0AAU6PCE2</accession>
<feature type="transmembrane region" description="Helical" evidence="18">
    <location>
        <begin position="316"/>
        <end position="335"/>
    </location>
</feature>
<evidence type="ECO:0000259" key="19">
    <source>
        <dbReference type="Pfam" id="PF00361"/>
    </source>
</evidence>
<keyword evidence="8 18" id="KW-0812">Transmembrane</keyword>
<comment type="function">
    <text evidence="18">Core subunit of the mitochondrial membrane respiratory chain NADH dehydrogenase (Complex I) which catalyzes electron transfer from NADH through the respiratory chain, using ubiquinone as an electron acceptor. Essential for the catalytic activity and assembly of complex I.</text>
</comment>
<dbReference type="InterPro" id="IPR050175">
    <property type="entry name" value="Complex_I_Subunit_2"/>
</dbReference>
<evidence type="ECO:0000256" key="15">
    <source>
        <dbReference type="ARBA" id="ARBA00023128"/>
    </source>
</evidence>
<keyword evidence="16 18" id="KW-0472">Membrane</keyword>
<evidence type="ECO:0000256" key="16">
    <source>
        <dbReference type="ARBA" id="ARBA00023136"/>
    </source>
</evidence>
<evidence type="ECO:0000256" key="5">
    <source>
        <dbReference type="ARBA" id="ARBA00021008"/>
    </source>
</evidence>
<comment type="catalytic activity">
    <reaction evidence="17 18">
        <text>a ubiquinone + NADH + 5 H(+)(in) = a ubiquinol + NAD(+) + 4 H(+)(out)</text>
        <dbReference type="Rhea" id="RHEA:29091"/>
        <dbReference type="Rhea" id="RHEA-COMP:9565"/>
        <dbReference type="Rhea" id="RHEA-COMP:9566"/>
        <dbReference type="ChEBI" id="CHEBI:15378"/>
        <dbReference type="ChEBI" id="CHEBI:16389"/>
        <dbReference type="ChEBI" id="CHEBI:17976"/>
        <dbReference type="ChEBI" id="CHEBI:57540"/>
        <dbReference type="ChEBI" id="CHEBI:57945"/>
        <dbReference type="EC" id="7.1.1.2"/>
    </reaction>
</comment>
<keyword evidence="10 18" id="KW-1278">Translocase</keyword>
<keyword evidence="9 18" id="KW-0999">Mitochondrion inner membrane</keyword>
<feature type="domain" description="NADH:quinone oxidoreductase/Mrp antiporter transmembrane" evidence="19">
    <location>
        <begin position="24"/>
        <end position="284"/>
    </location>
</feature>
<feature type="transmembrane region" description="Helical" evidence="18">
    <location>
        <begin position="237"/>
        <end position="257"/>
    </location>
</feature>
<reference evidence="20" key="1">
    <citation type="submission" date="2021-06" db="EMBL/GenBank/DDBJ databases">
        <authorList>
            <person name="Song N."/>
        </authorList>
    </citation>
    <scope>NUCLEOTIDE SEQUENCE</scope>
</reference>
<evidence type="ECO:0000256" key="12">
    <source>
        <dbReference type="ARBA" id="ARBA00022989"/>
    </source>
</evidence>
<dbReference type="EC" id="7.1.1.2" evidence="4 18"/>
<name>A0AAU6PCE2_9HEMI</name>
<gene>
    <name evidence="20" type="primary">nad2</name>
</gene>
<evidence type="ECO:0000256" key="11">
    <source>
        <dbReference type="ARBA" id="ARBA00022982"/>
    </source>
</evidence>
<dbReference type="InterPro" id="IPR001750">
    <property type="entry name" value="ND/Mrp_TM"/>
</dbReference>
<dbReference type="PANTHER" id="PTHR46552:SF1">
    <property type="entry name" value="NADH-UBIQUINONE OXIDOREDUCTASE CHAIN 2"/>
    <property type="match status" value="1"/>
</dbReference>
<dbReference type="GO" id="GO:0005743">
    <property type="term" value="C:mitochondrial inner membrane"/>
    <property type="evidence" value="ECO:0007669"/>
    <property type="project" value="UniProtKB-SubCell"/>
</dbReference>
<dbReference type="PANTHER" id="PTHR46552">
    <property type="entry name" value="NADH-UBIQUINONE OXIDOREDUCTASE CHAIN 2"/>
    <property type="match status" value="1"/>
</dbReference>
<dbReference type="Pfam" id="PF00361">
    <property type="entry name" value="Proton_antipo_M"/>
    <property type="match status" value="1"/>
</dbReference>
<comment type="similarity">
    <text evidence="3 18">Belongs to the complex I subunit 2 family.</text>
</comment>
<evidence type="ECO:0000256" key="3">
    <source>
        <dbReference type="ARBA" id="ARBA00007012"/>
    </source>
</evidence>
<evidence type="ECO:0000256" key="6">
    <source>
        <dbReference type="ARBA" id="ARBA00022448"/>
    </source>
</evidence>
<evidence type="ECO:0000256" key="18">
    <source>
        <dbReference type="RuleBase" id="RU003403"/>
    </source>
</evidence>
<dbReference type="AlphaFoldDB" id="A0AAU6PCE2"/>
<keyword evidence="7 18" id="KW-0679">Respiratory chain</keyword>
<feature type="transmembrane region" description="Helical" evidence="18">
    <location>
        <begin position="269"/>
        <end position="289"/>
    </location>
</feature>
<comment type="subcellular location">
    <subcellularLocation>
        <location evidence="2 18">Mitochondrion inner membrane</location>
        <topology evidence="2 18">Multi-pass membrane protein</topology>
    </subcellularLocation>
</comment>
<geneLocation type="mitochondrion" evidence="20"/>
<proteinExistence type="inferred from homology"/>
<dbReference type="GO" id="GO:0006120">
    <property type="term" value="P:mitochondrial electron transport, NADH to ubiquinone"/>
    <property type="evidence" value="ECO:0007669"/>
    <property type="project" value="InterPro"/>
</dbReference>
<keyword evidence="6" id="KW-0813">Transport</keyword>
<dbReference type="PRINTS" id="PR01436">
    <property type="entry name" value="NADHDHGNASE2"/>
</dbReference>
<dbReference type="InterPro" id="IPR003917">
    <property type="entry name" value="NADH_UbQ_OxRdtase_chain2"/>
</dbReference>
<evidence type="ECO:0000256" key="9">
    <source>
        <dbReference type="ARBA" id="ARBA00022792"/>
    </source>
</evidence>
<evidence type="ECO:0000313" key="20">
    <source>
        <dbReference type="EMBL" id="WXH78638.1"/>
    </source>
</evidence>
<protein>
    <recommendedName>
        <fullName evidence="5 18">NADH-ubiquinone oxidoreductase chain 2</fullName>
        <ecNumber evidence="4 18">7.1.1.2</ecNumber>
    </recommendedName>
</protein>
<keyword evidence="14 18" id="KW-0830">Ubiquinone</keyword>
<dbReference type="EMBL" id="MZ363628">
    <property type="protein sequence ID" value="WXH78638.1"/>
    <property type="molecule type" value="Genomic_DNA"/>
</dbReference>
<keyword evidence="11 18" id="KW-0249">Electron transport</keyword>
<evidence type="ECO:0000256" key="17">
    <source>
        <dbReference type="ARBA" id="ARBA00049551"/>
    </source>
</evidence>
<organism evidence="20">
    <name type="scientific">Diplonychus sp</name>
    <dbReference type="NCBI Taxonomy" id="2977879"/>
    <lineage>
        <taxon>Eukaryota</taxon>
        <taxon>Metazoa</taxon>
        <taxon>Ecdysozoa</taxon>
        <taxon>Arthropoda</taxon>
        <taxon>Hexapoda</taxon>
        <taxon>Insecta</taxon>
        <taxon>Pterygota</taxon>
        <taxon>Neoptera</taxon>
        <taxon>Paraneoptera</taxon>
        <taxon>Hemiptera</taxon>
        <taxon>Heteroptera</taxon>
        <taxon>Panheteroptera</taxon>
        <taxon>Nepomorpha</taxon>
        <taxon>Belostomatidae</taxon>
        <taxon>Belostomatinae</taxon>
        <taxon>Diplonychus</taxon>
    </lineage>
</organism>
<evidence type="ECO:0000256" key="8">
    <source>
        <dbReference type="ARBA" id="ARBA00022692"/>
    </source>
</evidence>
<feature type="transmembrane region" description="Helical" evidence="18">
    <location>
        <begin position="197"/>
        <end position="217"/>
    </location>
</feature>
<sequence>MLINSSKTLFLLTLIIGTLITVSSDNWLGVWMGLEINLISFVPLISKTNYTSSSEAMMVYFLTQALGSATLLMMIIIDNMSMISTLEMNTYIKTVMVASTMLKSGLAPFHFWFPEVANKLTWTNCMILMTWQKIAPLTIMSHLIENLNIIYIVAMMSTTIGAIGGLNQTSLRKIMAYSSISHLGWIIACMKMDNNMWMIYLLIYSMVVIMVMMIFNYSSMYYLPQINMNMMTMTEKLLYVTLFMSLGGLPPFLGFLPKWLVIQSLMMNSMYMILTIMVLTTLITLFYYLRMISTLLIVNTAMPKWNLNQKIPNHKLILMVIMINLSTPLIAILPMF</sequence>
<evidence type="ECO:0000256" key="14">
    <source>
        <dbReference type="ARBA" id="ARBA00023075"/>
    </source>
</evidence>
<keyword evidence="15 18" id="KW-0496">Mitochondrion</keyword>
<evidence type="ECO:0000256" key="2">
    <source>
        <dbReference type="ARBA" id="ARBA00004448"/>
    </source>
</evidence>
<keyword evidence="12 18" id="KW-1133">Transmembrane helix</keyword>